<dbReference type="Pfam" id="PF08919">
    <property type="entry name" value="F_actin_bind"/>
    <property type="match status" value="1"/>
</dbReference>
<feature type="compositionally biased region" description="Basic and acidic residues" evidence="1">
    <location>
        <begin position="144"/>
        <end position="164"/>
    </location>
</feature>
<name>A0A9F2R7U8_PYTBI</name>
<feature type="non-terminal residue" evidence="4">
    <location>
        <position position="1"/>
    </location>
</feature>
<dbReference type="OMA" id="CESDHEP"/>
<evidence type="ECO:0000313" key="3">
    <source>
        <dbReference type="Proteomes" id="UP000695026"/>
    </source>
</evidence>
<feature type="compositionally biased region" description="Polar residues" evidence="1">
    <location>
        <begin position="459"/>
        <end position="471"/>
    </location>
</feature>
<evidence type="ECO:0000313" key="4">
    <source>
        <dbReference type="RefSeq" id="XP_007439019.1"/>
    </source>
</evidence>
<accession>A0A9F2R7U8</accession>
<proteinExistence type="predicted"/>
<feature type="compositionally biased region" description="Low complexity" evidence="1">
    <location>
        <begin position="188"/>
        <end position="203"/>
    </location>
</feature>
<dbReference type="GO" id="GO:0005524">
    <property type="term" value="F:ATP binding"/>
    <property type="evidence" value="ECO:0007669"/>
    <property type="project" value="InterPro"/>
</dbReference>
<feature type="compositionally biased region" description="Basic and acidic residues" evidence="1">
    <location>
        <begin position="311"/>
        <end position="325"/>
    </location>
</feature>
<sequence>WQWSASERPSFAEIHQAFETMFQESSICDEVEKELGKKMLKSVVNPFLQAPELPTKTRTSRKMAECKDVESLEVVSMKGPGESESAEHEPAVSPLLLRKERTAADGSLNEDDRLLPKDKKTNLFSALIKKKKKTAPTPPKRSSSFRETEGHLDHKGAGEDETKDGSNGVAIPHPADPEDRSRFQNPSNEAAGVANGTTAGNSALLSPNLWKKSGSSANSRPGPSEEEGGLISSKRFLRSCSASCMPHGGRDTEWKSVTLPRNLQSTGRQFDSSTFGGHKSEKPALPRKRTSEAKADLVNRATVPSAPRLLKKNEETLEEASKEAEPSPGSSPPTLTPKLSRRQPLLPSAGGGPSTEQATTGKAALGIFGGKALGEESRLRKMKQAPEKEKGKLSKLKPAPPPPVSNSSLGKNSKGGLGPSHEGPEGSLAKSKQAVVAAEPVSTETPKPSVSVEGGKKSLMTSVPKSPSSTKLLLMAGSPSPSPPTVPSVLAADQPASTAFIPLISTRVSLRKTRQPPEKIASGTVTKGTVLESSEILRTAISRNSEQMVSHSAVLEAGKNLYTFCVSYVDSIQQMRNKFAFREAINKLENSLRELQICPATAGGGPATTPDFSKLLSSVKEISDIVQR</sequence>
<dbReference type="GeneID" id="103059276"/>
<protein>
    <submittedName>
        <fullName evidence="4">Tyrosine-protein kinase ABL1-like</fullName>
    </submittedName>
</protein>
<gene>
    <name evidence="4" type="primary">LOC103059276</name>
</gene>
<feature type="domain" description="F-actin binding" evidence="2">
    <location>
        <begin position="502"/>
        <end position="628"/>
    </location>
</feature>
<dbReference type="Proteomes" id="UP000695026">
    <property type="component" value="Unplaced"/>
</dbReference>
<evidence type="ECO:0000256" key="1">
    <source>
        <dbReference type="SAM" id="MobiDB-lite"/>
    </source>
</evidence>
<feature type="compositionally biased region" description="Basic and acidic residues" evidence="1">
    <location>
        <begin position="373"/>
        <end position="392"/>
    </location>
</feature>
<dbReference type="Gene3D" id="1.20.120.330">
    <property type="entry name" value="Nucleotidyltransferases domain 2"/>
    <property type="match status" value="1"/>
</dbReference>
<feature type="region of interest" description="Disordered" evidence="1">
    <location>
        <begin position="76"/>
        <end position="487"/>
    </location>
</feature>
<dbReference type="RefSeq" id="XP_007439019.1">
    <property type="nucleotide sequence ID" value="XM_007438957.3"/>
</dbReference>
<dbReference type="AlphaFoldDB" id="A0A9F2R7U8"/>
<organism evidence="3 4">
    <name type="scientific">Python bivittatus</name>
    <name type="common">Burmese python</name>
    <name type="synonym">Python molurus bivittatus</name>
    <dbReference type="NCBI Taxonomy" id="176946"/>
    <lineage>
        <taxon>Eukaryota</taxon>
        <taxon>Metazoa</taxon>
        <taxon>Chordata</taxon>
        <taxon>Craniata</taxon>
        <taxon>Vertebrata</taxon>
        <taxon>Euteleostomi</taxon>
        <taxon>Lepidosauria</taxon>
        <taxon>Squamata</taxon>
        <taxon>Bifurcata</taxon>
        <taxon>Unidentata</taxon>
        <taxon>Episquamata</taxon>
        <taxon>Toxicofera</taxon>
        <taxon>Serpentes</taxon>
        <taxon>Henophidia</taxon>
        <taxon>Pythonidae</taxon>
        <taxon>Python</taxon>
    </lineage>
</organism>
<dbReference type="KEGG" id="pbi:103059276"/>
<dbReference type="FunFam" id="1.20.120.330:FF:000003">
    <property type="entry name" value="Tyrosine-protein kinase"/>
    <property type="match status" value="1"/>
</dbReference>
<feature type="compositionally biased region" description="Polar residues" evidence="1">
    <location>
        <begin position="259"/>
        <end position="275"/>
    </location>
</feature>
<dbReference type="SMART" id="SM00808">
    <property type="entry name" value="FABD"/>
    <property type="match status" value="1"/>
</dbReference>
<dbReference type="GO" id="GO:0004715">
    <property type="term" value="F:non-membrane spanning protein tyrosine kinase activity"/>
    <property type="evidence" value="ECO:0007669"/>
    <property type="project" value="InterPro"/>
</dbReference>
<feature type="compositionally biased region" description="Basic and acidic residues" evidence="1">
    <location>
        <begin position="278"/>
        <end position="297"/>
    </location>
</feature>
<reference evidence="4" key="1">
    <citation type="submission" date="2025-08" db="UniProtKB">
        <authorList>
            <consortium name="RefSeq"/>
        </authorList>
    </citation>
    <scope>IDENTIFICATION</scope>
    <source>
        <tissue evidence="4">Liver</tissue>
    </source>
</reference>
<dbReference type="InterPro" id="IPR015015">
    <property type="entry name" value="F-actin-binding"/>
</dbReference>
<dbReference type="OrthoDB" id="98077at2759"/>
<keyword evidence="3" id="KW-1185">Reference proteome</keyword>
<feature type="compositionally biased region" description="Basic and acidic residues" evidence="1">
    <location>
        <begin position="110"/>
        <end position="121"/>
    </location>
</feature>
<evidence type="ECO:0000259" key="2">
    <source>
        <dbReference type="SMART" id="SM00808"/>
    </source>
</evidence>